<protein>
    <submittedName>
        <fullName evidence="4">Uncharacterized protein</fullName>
    </submittedName>
</protein>
<dbReference type="Gene3D" id="3.30.559.10">
    <property type="entry name" value="Chloramphenicol acetyltransferase-like domain"/>
    <property type="match status" value="2"/>
</dbReference>
<dbReference type="AlphaFoldDB" id="A0AA41SJX2"/>
<gene>
    <name evidence="4" type="ORF">MKW94_022693</name>
</gene>
<evidence type="ECO:0000256" key="1">
    <source>
        <dbReference type="ARBA" id="ARBA00009861"/>
    </source>
</evidence>
<dbReference type="Proteomes" id="UP001177140">
    <property type="component" value="Unassembled WGS sequence"/>
</dbReference>
<proteinExistence type="inferred from homology"/>
<evidence type="ECO:0000256" key="2">
    <source>
        <dbReference type="ARBA" id="ARBA00022679"/>
    </source>
</evidence>
<keyword evidence="5" id="KW-1185">Reference proteome</keyword>
<keyword evidence="3" id="KW-0012">Acyltransferase</keyword>
<dbReference type="InterPro" id="IPR023213">
    <property type="entry name" value="CAT-like_dom_sf"/>
</dbReference>
<dbReference type="EMBL" id="JAJJMA010165894">
    <property type="protein sequence ID" value="MCL7036255.1"/>
    <property type="molecule type" value="Genomic_DNA"/>
</dbReference>
<accession>A0AA41SJX2</accession>
<keyword evidence="2" id="KW-0808">Transferase</keyword>
<evidence type="ECO:0000313" key="4">
    <source>
        <dbReference type="EMBL" id="MCL7036255.1"/>
    </source>
</evidence>
<comment type="caution">
    <text evidence="4">The sequence shown here is derived from an EMBL/GenBank/DDBJ whole genome shotgun (WGS) entry which is preliminary data.</text>
</comment>
<dbReference type="GO" id="GO:0016746">
    <property type="term" value="F:acyltransferase activity"/>
    <property type="evidence" value="ECO:0007669"/>
    <property type="project" value="UniProtKB-KW"/>
</dbReference>
<dbReference type="PANTHER" id="PTHR31623">
    <property type="entry name" value="F21J9.9"/>
    <property type="match status" value="1"/>
</dbReference>
<organism evidence="4 5">
    <name type="scientific">Papaver nudicaule</name>
    <name type="common">Iceland poppy</name>
    <dbReference type="NCBI Taxonomy" id="74823"/>
    <lineage>
        <taxon>Eukaryota</taxon>
        <taxon>Viridiplantae</taxon>
        <taxon>Streptophyta</taxon>
        <taxon>Embryophyta</taxon>
        <taxon>Tracheophyta</taxon>
        <taxon>Spermatophyta</taxon>
        <taxon>Magnoliopsida</taxon>
        <taxon>Ranunculales</taxon>
        <taxon>Papaveraceae</taxon>
        <taxon>Papaveroideae</taxon>
        <taxon>Papaver</taxon>
    </lineage>
</organism>
<evidence type="ECO:0000256" key="3">
    <source>
        <dbReference type="ARBA" id="ARBA00023315"/>
    </source>
</evidence>
<evidence type="ECO:0000313" key="5">
    <source>
        <dbReference type="Proteomes" id="UP001177140"/>
    </source>
</evidence>
<dbReference type="PANTHER" id="PTHR31623:SF110">
    <property type="entry name" value="VINORINE SYNTHASE-LIKE"/>
    <property type="match status" value="1"/>
</dbReference>
<sequence length="459" mass="51150">VGVSSREKIKPSRPTPSHLKTHNLSLLDQVVPRKYVPLLLYYDGKKAASINNTDTRCNVIKKSLAETLTKFYVLAGKIVDDEIEKFVDCNDDGVDFCETRVSNFQLSQVIKEPAAGLFEQVKLLLPFDPCDHEITASGAFLLSVQVNVFEEDCGGMVIGLCINHKVADASSIATFVNDWATVARGMVSNDDDEYVGQIKGPCYHQVQSLFPQKENGIGFKITSSPIDGTLVTKKFAFDASKLAQLKERCKLTTKEPEDDGYKPSRVEALSAFLWKCFIDIDQAKVAPPPPAKVYLATNAVNIRPRMVPKLPTNSFGNIIAITNAVFSIDDNNNECTGINDHGYYPKLVQKFRDATKKIDGEYIEAMRSTDLLLNTMMKLIEHVLGGNTLMIFFSSWCRFPLYETDFGWGKPIWVSTCAIPQKNVIVLMDSDSYGDGIEAYVTLAKEDMLEFEHHVELLA</sequence>
<comment type="similarity">
    <text evidence="1">Belongs to the plant acyltransferase family.</text>
</comment>
<dbReference type="Pfam" id="PF02458">
    <property type="entry name" value="Transferase"/>
    <property type="match status" value="1"/>
</dbReference>
<feature type="non-terminal residue" evidence="4">
    <location>
        <position position="1"/>
    </location>
</feature>
<reference evidence="4" key="1">
    <citation type="submission" date="2022-03" db="EMBL/GenBank/DDBJ databases">
        <title>A functionally conserved STORR gene fusion in Papaver species that diverged 16.8 million years ago.</title>
        <authorList>
            <person name="Catania T."/>
        </authorList>
    </citation>
    <scope>NUCLEOTIDE SEQUENCE</scope>
    <source>
        <strain evidence="4">S-191538</strain>
    </source>
</reference>
<name>A0AA41SJX2_PAPNU</name>